<evidence type="ECO:0000313" key="3">
    <source>
        <dbReference type="Proteomes" id="UP000277671"/>
    </source>
</evidence>
<feature type="transmembrane region" description="Helical" evidence="1">
    <location>
        <begin position="36"/>
        <end position="54"/>
    </location>
</feature>
<dbReference type="Proteomes" id="UP000277671">
    <property type="component" value="Unassembled WGS sequence"/>
</dbReference>
<dbReference type="AlphaFoldDB" id="A0A495JTZ6"/>
<organism evidence="2 3">
    <name type="scientific">Micromonospora pisi</name>
    <dbReference type="NCBI Taxonomy" id="589240"/>
    <lineage>
        <taxon>Bacteria</taxon>
        <taxon>Bacillati</taxon>
        <taxon>Actinomycetota</taxon>
        <taxon>Actinomycetes</taxon>
        <taxon>Micromonosporales</taxon>
        <taxon>Micromonosporaceae</taxon>
        <taxon>Micromonospora</taxon>
    </lineage>
</organism>
<sequence length="59" mass="6021">MAHGRLGDVATGVVGDAAGTVVDPKQGLQRLKGGRLGPALVVVGVALVVGYLIGRWSRR</sequence>
<keyword evidence="1" id="KW-0812">Transmembrane</keyword>
<gene>
    <name evidence="2" type="ORF">BDK92_6450</name>
</gene>
<comment type="caution">
    <text evidence="2">The sequence shown here is derived from an EMBL/GenBank/DDBJ whole genome shotgun (WGS) entry which is preliminary data.</text>
</comment>
<keyword evidence="1" id="KW-1133">Transmembrane helix</keyword>
<keyword evidence="1" id="KW-0472">Membrane</keyword>
<protein>
    <submittedName>
        <fullName evidence="2">Uncharacterized protein</fullName>
    </submittedName>
</protein>
<name>A0A495JTZ6_9ACTN</name>
<accession>A0A495JTZ6</accession>
<proteinExistence type="predicted"/>
<dbReference type="EMBL" id="RBKT01000001">
    <property type="protein sequence ID" value="RKR92018.1"/>
    <property type="molecule type" value="Genomic_DNA"/>
</dbReference>
<dbReference type="RefSeq" id="WP_121160083.1">
    <property type="nucleotide sequence ID" value="NZ_RBKT01000001.1"/>
</dbReference>
<evidence type="ECO:0000256" key="1">
    <source>
        <dbReference type="SAM" id="Phobius"/>
    </source>
</evidence>
<reference evidence="2 3" key="1">
    <citation type="submission" date="2018-10" db="EMBL/GenBank/DDBJ databases">
        <title>Sequencing the genomes of 1000 actinobacteria strains.</title>
        <authorList>
            <person name="Klenk H.-P."/>
        </authorList>
    </citation>
    <scope>NUCLEOTIDE SEQUENCE [LARGE SCALE GENOMIC DNA]</scope>
    <source>
        <strain evidence="2 3">DSM 45175</strain>
    </source>
</reference>
<evidence type="ECO:0000313" key="2">
    <source>
        <dbReference type="EMBL" id="RKR92018.1"/>
    </source>
</evidence>
<keyword evidence="3" id="KW-1185">Reference proteome</keyword>